<evidence type="ECO:0000259" key="2">
    <source>
        <dbReference type="Pfam" id="PF16862"/>
    </source>
</evidence>
<protein>
    <recommendedName>
        <fullName evidence="2">Beta-glucuronidase C-terminal domain-containing protein</fullName>
    </recommendedName>
</protein>
<feature type="signal peptide" evidence="1">
    <location>
        <begin position="1"/>
        <end position="21"/>
    </location>
</feature>
<name>A0AAV5ADS6_9AGAM</name>
<dbReference type="InterPro" id="IPR017853">
    <property type="entry name" value="GH"/>
</dbReference>
<dbReference type="EMBL" id="BPWL01000005">
    <property type="protein sequence ID" value="GJJ10641.1"/>
    <property type="molecule type" value="Genomic_DNA"/>
</dbReference>
<evidence type="ECO:0000313" key="3">
    <source>
        <dbReference type="EMBL" id="GJJ10641.1"/>
    </source>
</evidence>
<dbReference type="AlphaFoldDB" id="A0AAV5ADS6"/>
<organism evidence="3 4">
    <name type="scientific">Clathrus columnatus</name>
    <dbReference type="NCBI Taxonomy" id="1419009"/>
    <lineage>
        <taxon>Eukaryota</taxon>
        <taxon>Fungi</taxon>
        <taxon>Dikarya</taxon>
        <taxon>Basidiomycota</taxon>
        <taxon>Agaricomycotina</taxon>
        <taxon>Agaricomycetes</taxon>
        <taxon>Phallomycetidae</taxon>
        <taxon>Phallales</taxon>
        <taxon>Clathraceae</taxon>
        <taxon>Clathrus</taxon>
    </lineage>
</organism>
<dbReference type="SUPFAM" id="SSF51445">
    <property type="entry name" value="(Trans)glycosidases"/>
    <property type="match status" value="1"/>
</dbReference>
<dbReference type="PANTHER" id="PTHR36183">
    <property type="entry name" value="BETA-GLUCURONIDASE"/>
    <property type="match status" value="1"/>
</dbReference>
<accession>A0AAV5ADS6</accession>
<dbReference type="InterPro" id="IPR031728">
    <property type="entry name" value="GlcAase_C"/>
</dbReference>
<dbReference type="Pfam" id="PF16862">
    <property type="entry name" value="Glyco_hydro_79C"/>
    <property type="match status" value="1"/>
</dbReference>
<evidence type="ECO:0000313" key="4">
    <source>
        <dbReference type="Proteomes" id="UP001050691"/>
    </source>
</evidence>
<reference evidence="3" key="1">
    <citation type="submission" date="2021-10" db="EMBL/GenBank/DDBJ databases">
        <title>De novo Genome Assembly of Clathrus columnatus (Basidiomycota, Fungi) Using Illumina and Nanopore Sequence Data.</title>
        <authorList>
            <person name="Ogiso-Tanaka E."/>
            <person name="Itagaki H."/>
            <person name="Hosoya T."/>
            <person name="Hosaka K."/>
        </authorList>
    </citation>
    <scope>NUCLEOTIDE SEQUENCE</scope>
    <source>
        <strain evidence="3">MO-923</strain>
    </source>
</reference>
<sequence>MRRRSVVLSFCLLALIGSVVADNTTATLSNGPPSSAQPLTSTHLSFSIEQDRWPDWVGTTERNQFTFNALTNLESLTGSPPKIRVGANSEDHTTWSPTVTINEDEFPPPSSITPYPEATKITVGDGYYRLVKFLPRGTQMTWGVNLGADNATNAVNMAKSILRAFASPEVKESGNEADLYGNNGLRNPANWTEADYVADWSAVAGAVVEATGIQGGSGVGIQGCAFAGQGFTPSGVFNLGILSTTAGKVIKQISQHRYSGAFCSGGNFALASFMSKDSVRSNLTVFSSDVEATIQKGFPYVLGETNSIACHGAPGIQPISLNRSTVDGTPLNPPQPALVQPAYYAAILVSHAIGKTGSAQISEIDISEPNVSGYAIYEHGTLKRAVFINLNAWLTSSTGTRPSVHISFAGLKGSSSATVSRLAINHADDIANLTFAGQSYETPDALVSGQQVVQKIKLSNGVDISSTGDFD</sequence>
<proteinExistence type="predicted"/>
<feature type="domain" description="Beta-glucuronidase C-terminal" evidence="2">
    <location>
        <begin position="373"/>
        <end position="462"/>
    </location>
</feature>
<feature type="chain" id="PRO_5043629857" description="Beta-glucuronidase C-terminal domain-containing protein" evidence="1">
    <location>
        <begin position="22"/>
        <end position="471"/>
    </location>
</feature>
<dbReference type="PANTHER" id="PTHR36183:SF2">
    <property type="entry name" value="BETA-GLUCURONIDASE C-TERMINAL DOMAIN-CONTAINING PROTEIN"/>
    <property type="match status" value="1"/>
</dbReference>
<evidence type="ECO:0000256" key="1">
    <source>
        <dbReference type="SAM" id="SignalP"/>
    </source>
</evidence>
<dbReference type="Proteomes" id="UP001050691">
    <property type="component" value="Unassembled WGS sequence"/>
</dbReference>
<keyword evidence="4" id="KW-1185">Reference proteome</keyword>
<gene>
    <name evidence="3" type="ORF">Clacol_004868</name>
</gene>
<comment type="caution">
    <text evidence="3">The sequence shown here is derived from an EMBL/GenBank/DDBJ whole genome shotgun (WGS) entry which is preliminary data.</text>
</comment>
<keyword evidence="1" id="KW-0732">Signal</keyword>
<dbReference type="Gene3D" id="3.20.20.80">
    <property type="entry name" value="Glycosidases"/>
    <property type="match status" value="1"/>
</dbReference>
<dbReference type="InterPro" id="IPR052974">
    <property type="entry name" value="GH79_Enzymes"/>
</dbReference>